<reference evidence="5" key="2">
    <citation type="journal article" date="2016" name="Genome Announc.">
        <title>Draft Genome Sequences of Two Novel Amoeba-Resistant Intranuclear Bacteria, 'Candidatus Berkiella cookevillensis' and 'Candidatus Berkiella aquae'.</title>
        <authorList>
            <person name="Mehari Y.T."/>
            <person name="Arivett B.A."/>
            <person name="Farone A.L."/>
            <person name="Gunderson J.H."/>
            <person name="Farone M.B."/>
        </authorList>
    </citation>
    <scope>NUCLEOTIDE SEQUENCE</scope>
    <source>
        <strain evidence="5">HT99</strain>
    </source>
</reference>
<dbReference type="AlphaFoldDB" id="A0A0Q9YK10"/>
<keyword evidence="6" id="KW-1185">Reference proteome</keyword>
<evidence type="ECO:0000313" key="4">
    <source>
        <dbReference type="EMBL" id="KRG21019.1"/>
    </source>
</evidence>
<dbReference type="EMBL" id="LKAJ02000001">
    <property type="protein sequence ID" value="MCS5710027.1"/>
    <property type="molecule type" value="Genomic_DNA"/>
</dbReference>
<dbReference type="RefSeq" id="WP_075066561.1">
    <property type="nucleotide sequence ID" value="NZ_LKAJ02000001.1"/>
</dbReference>
<gene>
    <name evidence="4" type="primary">yddE</name>
    <name evidence="5" type="ORF">HT99x_001155</name>
    <name evidence="4" type="ORF">HT99x_01939</name>
</gene>
<dbReference type="Gene3D" id="3.10.310.10">
    <property type="entry name" value="Diaminopimelate Epimerase, Chain A, domain 1"/>
    <property type="match status" value="2"/>
</dbReference>
<evidence type="ECO:0000313" key="6">
    <source>
        <dbReference type="Proteomes" id="UP000051497"/>
    </source>
</evidence>
<dbReference type="NCBIfam" id="TIGR00654">
    <property type="entry name" value="PhzF_family"/>
    <property type="match status" value="1"/>
</dbReference>
<dbReference type="EMBL" id="LKAJ01000007">
    <property type="protein sequence ID" value="KRG21019.1"/>
    <property type="molecule type" value="Genomic_DNA"/>
</dbReference>
<sequence>MNPIWIVDAFAHAPYTGNPAAVMVVAEFPEQMQRIAAEMNLSETVFVKKINENHFHIRWFTPLVEVKLCGHATMAAAHILFQEKLVTKNEITFDSLSGPLTVTQKESTIILNFPLQQIGQTLAKATFDTLLDLPSQIHEVVQAYDDVIVALHDEQTLRNLQPHFDKVKQIEARGLIVTAPSKQYDFVSRFFAPRVGVNEDPVTGSAHCKLADYWAKRLGKNTFHAYQASHRGGELRIQVENNRVFLQGQAITIMQGQWLV</sequence>
<evidence type="ECO:0000256" key="2">
    <source>
        <dbReference type="ARBA" id="ARBA00023235"/>
    </source>
</evidence>
<dbReference type="GO" id="GO:0005737">
    <property type="term" value="C:cytoplasm"/>
    <property type="evidence" value="ECO:0007669"/>
    <property type="project" value="TreeGrafter"/>
</dbReference>
<proteinExistence type="inferred from homology"/>
<feature type="active site" evidence="3">
    <location>
        <position position="43"/>
    </location>
</feature>
<comment type="similarity">
    <text evidence="1">Belongs to the PhzF family.</text>
</comment>
<dbReference type="EC" id="5.1.-.-" evidence="4"/>
<reference evidence="5" key="3">
    <citation type="submission" date="2021-06" db="EMBL/GenBank/DDBJ databases">
        <title>Genomic Description and Analysis of Intracellular Bacteria, Candidatus Berkiella cookevillensis and Candidatus Berkiella aquae.</title>
        <authorList>
            <person name="Kidane D.T."/>
            <person name="Mehari Y.T."/>
            <person name="Rice F.C."/>
            <person name="Arivett B.A."/>
            <person name="Farone A.L."/>
            <person name="Berk S.G."/>
            <person name="Farone M.B."/>
        </authorList>
    </citation>
    <scope>NUCLEOTIDE SEQUENCE</scope>
    <source>
        <strain evidence="5">HT99</strain>
    </source>
</reference>
<dbReference type="PATRIC" id="fig|1590043.3.peg.1978"/>
<comment type="caution">
    <text evidence="4">The sequence shown here is derived from an EMBL/GenBank/DDBJ whole genome shotgun (WGS) entry which is preliminary data.</text>
</comment>
<accession>A0A0Q9YK10</accession>
<dbReference type="InterPro" id="IPR003719">
    <property type="entry name" value="Phenazine_PhzF-like"/>
</dbReference>
<dbReference type="PANTHER" id="PTHR13774:SF17">
    <property type="entry name" value="PHENAZINE BIOSYNTHESIS-LIKE DOMAIN-CONTAINING PROTEIN"/>
    <property type="match status" value="1"/>
</dbReference>
<dbReference type="PIRSF" id="PIRSF016184">
    <property type="entry name" value="PhzC_PhzF"/>
    <property type="match status" value="1"/>
</dbReference>
<evidence type="ECO:0000256" key="3">
    <source>
        <dbReference type="PIRSR" id="PIRSR016184-1"/>
    </source>
</evidence>
<keyword evidence="2 4" id="KW-0413">Isomerase</keyword>
<organism evidence="4">
    <name type="scientific">Candidatus Berkiella aquae</name>
    <dbReference type="NCBI Taxonomy" id="295108"/>
    <lineage>
        <taxon>Bacteria</taxon>
        <taxon>Pseudomonadati</taxon>
        <taxon>Pseudomonadota</taxon>
        <taxon>Gammaproteobacteria</taxon>
        <taxon>Candidatus Berkiellales</taxon>
        <taxon>Candidatus Berkiellaceae</taxon>
        <taxon>Candidatus Berkiella</taxon>
    </lineage>
</organism>
<dbReference type="Proteomes" id="UP000051497">
    <property type="component" value="Unassembled WGS sequence"/>
</dbReference>
<reference evidence="4" key="1">
    <citation type="submission" date="2015-09" db="EMBL/GenBank/DDBJ databases">
        <title>Draft Genome Sequences of Two Novel Amoeba-resistant Intranuclear Bacteria, Candidatus Berkiella cookevillensis and Candidatus Berkiella aquae.</title>
        <authorList>
            <person name="Mehari Y.T."/>
            <person name="Arivett B.A."/>
            <person name="Farone A.L."/>
            <person name="Gunderson J.H."/>
            <person name="Farone M.B."/>
        </authorList>
    </citation>
    <scope>NUCLEOTIDE SEQUENCE [LARGE SCALE GENOMIC DNA]</scope>
    <source>
        <strain evidence="4">HT99</strain>
    </source>
</reference>
<dbReference type="PANTHER" id="PTHR13774">
    <property type="entry name" value="PHENAZINE BIOSYNTHESIS PROTEIN"/>
    <property type="match status" value="1"/>
</dbReference>
<dbReference type="SUPFAM" id="SSF54506">
    <property type="entry name" value="Diaminopimelate epimerase-like"/>
    <property type="match status" value="1"/>
</dbReference>
<dbReference type="STRING" id="295108.HT99x_01939"/>
<dbReference type="Pfam" id="PF02567">
    <property type="entry name" value="PhzC-PhzF"/>
    <property type="match status" value="1"/>
</dbReference>
<name>A0A0Q9YK10_9GAMM</name>
<dbReference type="GO" id="GO:0016853">
    <property type="term" value="F:isomerase activity"/>
    <property type="evidence" value="ECO:0007669"/>
    <property type="project" value="UniProtKB-KW"/>
</dbReference>
<evidence type="ECO:0000313" key="5">
    <source>
        <dbReference type="EMBL" id="MCS5710027.1"/>
    </source>
</evidence>
<dbReference type="OrthoDB" id="9788221at2"/>
<evidence type="ECO:0000256" key="1">
    <source>
        <dbReference type="ARBA" id="ARBA00008270"/>
    </source>
</evidence>
<protein>
    <submittedName>
        <fullName evidence="5">PhzF family phenazine biosynthesis protein</fullName>
    </submittedName>
    <submittedName>
        <fullName evidence="4">Putative isomerase YddE</fullName>
        <ecNumber evidence="4">5.1.-.-</ecNumber>
    </submittedName>
</protein>